<evidence type="ECO:0000256" key="1">
    <source>
        <dbReference type="ARBA" id="ARBA00022741"/>
    </source>
</evidence>
<evidence type="ECO:0000259" key="6">
    <source>
        <dbReference type="PROSITE" id="PS51192"/>
    </source>
</evidence>
<dbReference type="OrthoDB" id="415697at2"/>
<dbReference type="Pfam" id="PF00270">
    <property type="entry name" value="DEAD"/>
    <property type="match status" value="1"/>
</dbReference>
<reference evidence="7 8" key="1">
    <citation type="submission" date="2017-06" db="EMBL/GenBank/DDBJ databases">
        <title>Genome sequencing of cyanobaciteial culture collection at National Institute for Environmental Studies (NIES).</title>
        <authorList>
            <person name="Hirose Y."/>
            <person name="Shimura Y."/>
            <person name="Fujisawa T."/>
            <person name="Nakamura Y."/>
            <person name="Kawachi M."/>
        </authorList>
    </citation>
    <scope>NUCLEOTIDE SEQUENCE [LARGE SCALE GENOMIC DNA]</scope>
    <source>
        <strain evidence="7 8">NIES-806</strain>
    </source>
</reference>
<dbReference type="InterPro" id="IPR017575">
    <property type="entry name" value="CRISPR-assoc_helicase_Cas3"/>
</dbReference>
<keyword evidence="8" id="KW-1185">Reference proteome</keyword>
<dbReference type="GO" id="GO:0051607">
    <property type="term" value="P:defense response to virus"/>
    <property type="evidence" value="ECO:0007669"/>
    <property type="project" value="UniProtKB-KW"/>
</dbReference>
<dbReference type="SUPFAM" id="SSF52540">
    <property type="entry name" value="P-loop containing nucleoside triphosphate hydrolases"/>
    <property type="match status" value="1"/>
</dbReference>
<dbReference type="InterPro" id="IPR014001">
    <property type="entry name" value="Helicase_ATP-bd"/>
</dbReference>
<keyword evidence="3" id="KW-0347">Helicase</keyword>
<dbReference type="GO" id="GO:0004386">
    <property type="term" value="F:helicase activity"/>
    <property type="evidence" value="ECO:0007669"/>
    <property type="project" value="UniProtKB-KW"/>
</dbReference>
<evidence type="ECO:0000256" key="2">
    <source>
        <dbReference type="ARBA" id="ARBA00022801"/>
    </source>
</evidence>
<dbReference type="RefSeq" id="WP_096663910.1">
    <property type="nucleotide sequence ID" value="NZ_AP018316.1"/>
</dbReference>
<evidence type="ECO:0000256" key="3">
    <source>
        <dbReference type="ARBA" id="ARBA00022806"/>
    </source>
</evidence>
<evidence type="ECO:0000256" key="5">
    <source>
        <dbReference type="ARBA" id="ARBA00023118"/>
    </source>
</evidence>
<dbReference type="InterPro" id="IPR027417">
    <property type="entry name" value="P-loop_NTPase"/>
</dbReference>
<dbReference type="AlphaFoldDB" id="A0A1Z4UYY4"/>
<keyword evidence="4" id="KW-0067">ATP-binding</keyword>
<dbReference type="PROSITE" id="PS51192">
    <property type="entry name" value="HELICASE_ATP_BIND_1"/>
    <property type="match status" value="1"/>
</dbReference>
<keyword evidence="1" id="KW-0547">Nucleotide-binding</keyword>
<keyword evidence="5" id="KW-0051">Antiviral defense</keyword>
<dbReference type="GO" id="GO:0005524">
    <property type="term" value="F:ATP binding"/>
    <property type="evidence" value="ECO:0007669"/>
    <property type="project" value="UniProtKB-KW"/>
</dbReference>
<accession>A0A1Z4UYY4</accession>
<dbReference type="GO" id="GO:0003676">
    <property type="term" value="F:nucleic acid binding"/>
    <property type="evidence" value="ECO:0007669"/>
    <property type="project" value="InterPro"/>
</dbReference>
<dbReference type="Proteomes" id="UP000218702">
    <property type="component" value="Chromosome"/>
</dbReference>
<name>A0A1Z4UYY4_9CYAN</name>
<evidence type="ECO:0000313" key="8">
    <source>
        <dbReference type="Proteomes" id="UP000218702"/>
    </source>
</evidence>
<dbReference type="InterPro" id="IPR001650">
    <property type="entry name" value="Helicase_C-like"/>
</dbReference>
<dbReference type="KEGG" id="dcm:NIES806_06330"/>
<dbReference type="SMART" id="SM00487">
    <property type="entry name" value="DEXDc"/>
    <property type="match status" value="1"/>
</dbReference>
<proteinExistence type="predicted"/>
<dbReference type="Pfam" id="PF22590">
    <property type="entry name" value="Cas3-like_C_2"/>
    <property type="match status" value="1"/>
</dbReference>
<evidence type="ECO:0000256" key="4">
    <source>
        <dbReference type="ARBA" id="ARBA00022840"/>
    </source>
</evidence>
<evidence type="ECO:0000313" key="7">
    <source>
        <dbReference type="EMBL" id="BAZ84447.1"/>
    </source>
</evidence>
<dbReference type="Gene3D" id="3.40.50.300">
    <property type="entry name" value="P-loop containing nucleotide triphosphate hydrolases"/>
    <property type="match status" value="2"/>
</dbReference>
<dbReference type="NCBIfam" id="TIGR03158">
    <property type="entry name" value="cas3_cyano"/>
    <property type="match status" value="1"/>
</dbReference>
<dbReference type="GO" id="GO:0016787">
    <property type="term" value="F:hydrolase activity"/>
    <property type="evidence" value="ECO:0007669"/>
    <property type="project" value="UniProtKB-KW"/>
</dbReference>
<protein>
    <submittedName>
        <fullName evidence="7">CRISPR-associated helicase, Cyano-type</fullName>
    </submittedName>
</protein>
<feature type="domain" description="Helicase ATP-binding" evidence="6">
    <location>
        <begin position="54"/>
        <end position="252"/>
    </location>
</feature>
<keyword evidence="2" id="KW-0378">Hydrolase</keyword>
<sequence>MKISLLPLYSKLNGGVGACALGCMQTCKVKQQAPNFGEGNHCPLSSHQAETYNAITNSDVEIIFNRSATGDGKSLAAYLVSLLNPDFQVIGLYPTIELVTDQERQIIDYYQKFNLPDINDVESLYGAKLAELVAQAEKSNKFKELLFILKHKYIILTNPDIFHLVTHFRYQNPAYNHGELLPLTLASHPDLYIADEFHIFGLHQESAILNSLLLIRHNRPKKRPMRVLFTSATPKPQFIKLLQTAGFKLKTISGEYQNQPTPGYRQICQPINLEFIQLDKDGDSLTWLIQEYETIRNLLKKEGRGRGVIILNSVALVSRTVRELQKLMPDIIVREVSGRIDKQERAKTRNESENSDQPVLVVGTSAVDVGVDFRIHLLIFEASDSATFIQRLGRLGRHPGFHEYQAFILLSGRTPWIKSRLEKELTNPEYDRHQFREIIEEVFNAPKDFDAYHKYWGALQAQGMLLNMSRKKEGVIEQLQNKISEDLRLIYGEQLDKKRGHWFALGHDKCGSGKAVQQELLRFRGGSDVQAAVWDQGRFYTYDLLKLLTYAEVEIIDREEFLKAAENANHPYTEFPEKYIHIYLKIQQWSDTRFHIQLECDRSSDELKQCTLSLIDKLSISGHPQTEVSRCLKKQKLLAFLVQVNRSQSNSHWEISRTLYLSSTFGMYRLKDADGQFYACAFNQDALLLEAIKWRIKPCERSKPYIF</sequence>
<dbReference type="InterPro" id="IPR011545">
    <property type="entry name" value="DEAD/DEAH_box_helicase_dom"/>
</dbReference>
<dbReference type="SMART" id="SM00490">
    <property type="entry name" value="HELICc"/>
    <property type="match status" value="1"/>
</dbReference>
<gene>
    <name evidence="7" type="ORF">NIES806_06330</name>
</gene>
<dbReference type="EMBL" id="AP018316">
    <property type="protein sequence ID" value="BAZ84447.1"/>
    <property type="molecule type" value="Genomic_DNA"/>
</dbReference>
<dbReference type="InterPro" id="IPR054712">
    <property type="entry name" value="Cas3-like_dom"/>
</dbReference>
<organism evidence="7 8">
    <name type="scientific">Dolichospermum compactum NIES-806</name>
    <dbReference type="NCBI Taxonomy" id="1973481"/>
    <lineage>
        <taxon>Bacteria</taxon>
        <taxon>Bacillati</taxon>
        <taxon>Cyanobacteriota</taxon>
        <taxon>Cyanophyceae</taxon>
        <taxon>Nostocales</taxon>
        <taxon>Aphanizomenonaceae</taxon>
        <taxon>Dolichospermum</taxon>
        <taxon>Dolichospermum compactum</taxon>
    </lineage>
</organism>